<dbReference type="AlphaFoldDB" id="A0A7L4I9G2"/>
<dbReference type="InterPro" id="IPR001304">
    <property type="entry name" value="C-type_lectin-like"/>
</dbReference>
<accession>A0A7L4I9G2</accession>
<dbReference type="SMART" id="SM00034">
    <property type="entry name" value="CLECT"/>
    <property type="match status" value="1"/>
</dbReference>
<dbReference type="InterPro" id="IPR016187">
    <property type="entry name" value="CTDL_fold"/>
</dbReference>
<keyword evidence="5" id="KW-1185">Reference proteome</keyword>
<evidence type="ECO:0000313" key="5">
    <source>
        <dbReference type="Proteomes" id="UP000539032"/>
    </source>
</evidence>
<dbReference type="SUPFAM" id="SSF56436">
    <property type="entry name" value="C-type lectin-like"/>
    <property type="match status" value="1"/>
</dbReference>
<dbReference type="PANTHER" id="PTHR45710:SF35">
    <property type="entry name" value="C-TYPE LECTIN DOMAIN FAMILY 2 MEMBER D"/>
    <property type="match status" value="1"/>
</dbReference>
<evidence type="ECO:0000313" key="4">
    <source>
        <dbReference type="EMBL" id="NXX62368.1"/>
    </source>
</evidence>
<dbReference type="OrthoDB" id="10059571at2759"/>
<evidence type="ECO:0000259" key="3">
    <source>
        <dbReference type="PROSITE" id="PS50041"/>
    </source>
</evidence>
<proteinExistence type="predicted"/>
<dbReference type="GO" id="GO:0030246">
    <property type="term" value="F:carbohydrate binding"/>
    <property type="evidence" value="ECO:0007669"/>
    <property type="project" value="UniProtKB-KW"/>
</dbReference>
<dbReference type="PANTHER" id="PTHR45710">
    <property type="entry name" value="C-TYPE LECTIN DOMAIN-CONTAINING PROTEIN 180"/>
    <property type="match status" value="1"/>
</dbReference>
<comment type="caution">
    <text evidence="4">The sequence shown here is derived from an EMBL/GenBank/DDBJ whole genome shotgun (WGS) entry which is preliminary data.</text>
</comment>
<gene>
    <name evidence="4" type="primary">Clec2d_1</name>
    <name evidence="4" type="ORF">SCOUMB_R08696</name>
</gene>
<dbReference type="Pfam" id="PF00059">
    <property type="entry name" value="Lectin_C"/>
    <property type="match status" value="1"/>
</dbReference>
<dbReference type="InterPro" id="IPR033992">
    <property type="entry name" value="NKR-like_CTLD"/>
</dbReference>
<evidence type="ECO:0000256" key="1">
    <source>
        <dbReference type="ARBA" id="ARBA00004401"/>
    </source>
</evidence>
<name>A0A7L4I9G2_SCOUM</name>
<dbReference type="Proteomes" id="UP000539032">
    <property type="component" value="Unassembled WGS sequence"/>
</dbReference>
<dbReference type="InterPro" id="IPR016186">
    <property type="entry name" value="C-type_lectin-like/link_sf"/>
</dbReference>
<protein>
    <submittedName>
        <fullName evidence="4">CLC2D protein</fullName>
    </submittedName>
</protein>
<dbReference type="Gene3D" id="3.10.100.10">
    <property type="entry name" value="Mannose-Binding Protein A, subunit A"/>
    <property type="match status" value="1"/>
</dbReference>
<feature type="domain" description="C-type lectin" evidence="3">
    <location>
        <begin position="8"/>
        <end position="110"/>
    </location>
</feature>
<dbReference type="InterPro" id="IPR050828">
    <property type="entry name" value="C-type_lectin/matrix_domain"/>
</dbReference>
<comment type="subcellular location">
    <subcellularLocation>
        <location evidence="1">Cell membrane</location>
        <topology evidence="1">Single-pass type II membrane protein</topology>
    </subcellularLocation>
</comment>
<dbReference type="PROSITE" id="PS50041">
    <property type="entry name" value="C_TYPE_LECTIN_2"/>
    <property type="match status" value="1"/>
</dbReference>
<feature type="non-terminal residue" evidence="4">
    <location>
        <position position="1"/>
    </location>
</feature>
<feature type="non-terminal residue" evidence="4">
    <location>
        <position position="116"/>
    </location>
</feature>
<organism evidence="4 5">
    <name type="scientific">Scopus umbretta</name>
    <name type="common">Hammerkop</name>
    <dbReference type="NCBI Taxonomy" id="33581"/>
    <lineage>
        <taxon>Eukaryota</taxon>
        <taxon>Metazoa</taxon>
        <taxon>Chordata</taxon>
        <taxon>Craniata</taxon>
        <taxon>Vertebrata</taxon>
        <taxon>Euteleostomi</taxon>
        <taxon>Archelosauria</taxon>
        <taxon>Archosauria</taxon>
        <taxon>Dinosauria</taxon>
        <taxon>Saurischia</taxon>
        <taxon>Theropoda</taxon>
        <taxon>Coelurosauria</taxon>
        <taxon>Aves</taxon>
        <taxon>Neognathae</taxon>
        <taxon>Neoaves</taxon>
        <taxon>Aequornithes</taxon>
        <taxon>Pelecaniformes</taxon>
        <taxon>Scopidae</taxon>
        <taxon>Scopus</taxon>
    </lineage>
</organism>
<dbReference type="CDD" id="cd03593">
    <property type="entry name" value="CLECT_NK_receptors_like"/>
    <property type="match status" value="1"/>
</dbReference>
<reference evidence="4 5" key="1">
    <citation type="submission" date="2020-02" db="EMBL/GenBank/DDBJ databases">
        <title>Bird 10,000 Genomes (B10K) Project - Family phase.</title>
        <authorList>
            <person name="Zhang G."/>
        </authorList>
    </citation>
    <scope>NUCLEOTIDE SEQUENCE [LARGE SCALE GENOMIC DNA]</scope>
    <source>
        <strain evidence="4">B10K-DU-002-70</strain>
        <tissue evidence="4">Muscle</tissue>
    </source>
</reference>
<dbReference type="EMBL" id="VZTL01070291">
    <property type="protein sequence ID" value="NXX62368.1"/>
    <property type="molecule type" value="Genomic_DNA"/>
</dbReference>
<sequence>CPDGWVGYRKVCYCLSREEGSWQWSQERCASLGASLAVLQRRWEMEFVLRLKGNVDYWLGLQRRGERLEWMDGSSLNHTIPVRGQGECVYLNDHGLVSSSCSQDRPYLCSKAQAVG</sequence>
<evidence type="ECO:0000256" key="2">
    <source>
        <dbReference type="ARBA" id="ARBA00022734"/>
    </source>
</evidence>
<dbReference type="GO" id="GO:0005886">
    <property type="term" value="C:plasma membrane"/>
    <property type="evidence" value="ECO:0007669"/>
    <property type="project" value="UniProtKB-SubCell"/>
</dbReference>
<keyword evidence="2" id="KW-0430">Lectin</keyword>